<keyword evidence="5" id="KW-0597">Phosphoprotein</keyword>
<gene>
    <name evidence="14" type="ORF">BJG266_LOCUS36999</name>
    <name evidence="15" type="ORF">QVE165_LOCUS53951</name>
</gene>
<evidence type="ECO:0000313" key="15">
    <source>
        <dbReference type="EMBL" id="CAF1610300.1"/>
    </source>
</evidence>
<keyword evidence="16" id="KW-1185">Reference proteome</keyword>
<evidence type="ECO:0000259" key="13">
    <source>
        <dbReference type="PROSITE" id="PS51203"/>
    </source>
</evidence>
<dbReference type="PROSITE" id="PS51048">
    <property type="entry name" value="SGS"/>
    <property type="match status" value="1"/>
</dbReference>
<proteinExistence type="predicted"/>
<dbReference type="SUPFAM" id="SSF140106">
    <property type="entry name" value="Calcyclin-binding protein-like"/>
    <property type="match status" value="1"/>
</dbReference>
<keyword evidence="7" id="KW-0007">Acetylation</keyword>
<dbReference type="InterPro" id="IPR037893">
    <property type="entry name" value="CS_CacyBP"/>
</dbReference>
<dbReference type="GO" id="GO:0007507">
    <property type="term" value="P:heart development"/>
    <property type="evidence" value="ECO:0007669"/>
    <property type="project" value="TreeGrafter"/>
</dbReference>
<evidence type="ECO:0000256" key="9">
    <source>
        <dbReference type="ARBA" id="ARBA00025145"/>
    </source>
</evidence>
<dbReference type="InterPro" id="IPR052289">
    <property type="entry name" value="Calcyclin-binding_UBL-bridge"/>
</dbReference>
<dbReference type="GO" id="GO:0005737">
    <property type="term" value="C:cytoplasm"/>
    <property type="evidence" value="ECO:0007669"/>
    <property type="project" value="UniProtKB-SubCell"/>
</dbReference>
<evidence type="ECO:0000259" key="12">
    <source>
        <dbReference type="PROSITE" id="PS51048"/>
    </source>
</evidence>
<dbReference type="Pfam" id="PF09032">
    <property type="entry name" value="Siah-Interact_N"/>
    <property type="match status" value="1"/>
</dbReference>
<dbReference type="CDD" id="cd06468">
    <property type="entry name" value="p23_CacyBP"/>
    <property type="match status" value="1"/>
</dbReference>
<keyword evidence="6" id="KW-0833">Ubl conjugation pathway</keyword>
<comment type="function">
    <text evidence="9">May be involved in calcium-dependent ubiquitination and subsequent proteasomal degradation of target proteins. Probably serves as a molecular bridge in ubiquitin E3 complexes. Participates in the ubiquitin-mediated degradation of beta-catenin (CTNNB1).</text>
</comment>
<dbReference type="GO" id="GO:0044548">
    <property type="term" value="F:S100 protein binding"/>
    <property type="evidence" value="ECO:0007669"/>
    <property type="project" value="InterPro"/>
</dbReference>
<keyword evidence="4" id="KW-0963">Cytoplasm</keyword>
<dbReference type="PROSITE" id="PS51203">
    <property type="entry name" value="CS"/>
    <property type="match status" value="1"/>
</dbReference>
<protein>
    <recommendedName>
        <fullName evidence="3">Calcyclin-binding protein</fullName>
    </recommendedName>
</protein>
<dbReference type="Pfam" id="PF04969">
    <property type="entry name" value="CS"/>
    <property type="match status" value="1"/>
</dbReference>
<dbReference type="GO" id="GO:0031625">
    <property type="term" value="F:ubiquitin protein ligase binding"/>
    <property type="evidence" value="ECO:0007669"/>
    <property type="project" value="InterPro"/>
</dbReference>
<keyword evidence="10" id="KW-0175">Coiled coil</keyword>
<evidence type="ECO:0000256" key="6">
    <source>
        <dbReference type="ARBA" id="ARBA00022786"/>
    </source>
</evidence>
<feature type="coiled-coil region" evidence="10">
    <location>
        <begin position="30"/>
        <end position="64"/>
    </location>
</feature>
<evidence type="ECO:0000256" key="1">
    <source>
        <dbReference type="ARBA" id="ARBA00004123"/>
    </source>
</evidence>
<dbReference type="GO" id="GO:0005634">
    <property type="term" value="C:nucleus"/>
    <property type="evidence" value="ECO:0007669"/>
    <property type="project" value="UniProtKB-SubCell"/>
</dbReference>
<feature type="region of interest" description="Disordered" evidence="11">
    <location>
        <begin position="224"/>
        <end position="258"/>
    </location>
</feature>
<evidence type="ECO:0000256" key="10">
    <source>
        <dbReference type="SAM" id="Coils"/>
    </source>
</evidence>
<dbReference type="GO" id="GO:0015631">
    <property type="term" value="F:tubulin binding"/>
    <property type="evidence" value="ECO:0007669"/>
    <property type="project" value="InterPro"/>
</dbReference>
<comment type="subcellular location">
    <subcellularLocation>
        <location evidence="2">Cytoplasm</location>
    </subcellularLocation>
    <subcellularLocation>
        <location evidence="1">Nucleus</location>
    </subcellularLocation>
</comment>
<dbReference type="PANTHER" id="PTHR13164:SF3">
    <property type="entry name" value="CALCYCLIN-BINDING PROTEIN"/>
    <property type="match status" value="1"/>
</dbReference>
<evidence type="ECO:0000256" key="3">
    <source>
        <dbReference type="ARBA" id="ARBA00015702"/>
    </source>
</evidence>
<dbReference type="Proteomes" id="UP000663877">
    <property type="component" value="Unassembled WGS sequence"/>
</dbReference>
<evidence type="ECO:0000256" key="8">
    <source>
        <dbReference type="ARBA" id="ARBA00023242"/>
    </source>
</evidence>
<dbReference type="InterPro" id="IPR008978">
    <property type="entry name" value="HSP20-like_chaperone"/>
</dbReference>
<sequence length="258" mass="30058">MTLDEQIQEVTTDIDEVKRLIDETNRPRIKQNLELQQQKFEKELIQLQEKLQKQQQQATDEAASNSAASARTQLYTKDISVYAWDQTDKFIKVYVQNLDGVGNLPENQIQCSFEKRGFHLQIQNLKNINYSLKRIHLLHDIQPDQSNFKVKKDMVILSLRKIESKNWECFLQDEKKTPMKPLPKLDNTKDSNESFMNMVEEMYEKGDDDTKRAIAKAWVQSKEKAHAAATTTNTQNDESMDSGIIKTPEFTFYPPPKK</sequence>
<dbReference type="OrthoDB" id="164025at2759"/>
<evidence type="ECO:0000256" key="4">
    <source>
        <dbReference type="ARBA" id="ARBA00022490"/>
    </source>
</evidence>
<evidence type="ECO:0000256" key="11">
    <source>
        <dbReference type="SAM" id="MobiDB-lite"/>
    </source>
</evidence>
<dbReference type="SUPFAM" id="SSF49764">
    <property type="entry name" value="HSP20-like chaperones"/>
    <property type="match status" value="1"/>
</dbReference>
<evidence type="ECO:0000256" key="5">
    <source>
        <dbReference type="ARBA" id="ARBA00022553"/>
    </source>
</evidence>
<accession>A0A815K5R4</accession>
<dbReference type="PANTHER" id="PTHR13164">
    <property type="entry name" value="CALICYLIN BINDING PROTEIN"/>
    <property type="match status" value="1"/>
</dbReference>
<comment type="caution">
    <text evidence="14">The sequence shown here is derived from an EMBL/GenBank/DDBJ whole genome shotgun (WGS) entry which is preliminary data.</text>
</comment>
<dbReference type="InterPro" id="IPR007699">
    <property type="entry name" value="SGS_dom"/>
</dbReference>
<dbReference type="InterPro" id="IPR007052">
    <property type="entry name" value="CS_dom"/>
</dbReference>
<dbReference type="InterPro" id="IPR015120">
    <property type="entry name" value="Siah-Interact_N"/>
</dbReference>
<keyword evidence="8" id="KW-0539">Nucleus</keyword>
<name>A0A815K5R4_9BILA</name>
<organism evidence="14 17">
    <name type="scientific">Adineta steineri</name>
    <dbReference type="NCBI Taxonomy" id="433720"/>
    <lineage>
        <taxon>Eukaryota</taxon>
        <taxon>Metazoa</taxon>
        <taxon>Spiralia</taxon>
        <taxon>Gnathifera</taxon>
        <taxon>Rotifera</taxon>
        <taxon>Eurotatoria</taxon>
        <taxon>Bdelloidea</taxon>
        <taxon>Adinetida</taxon>
        <taxon>Adinetidae</taxon>
        <taxon>Adineta</taxon>
    </lineage>
</organism>
<evidence type="ECO:0000313" key="16">
    <source>
        <dbReference type="Proteomes" id="UP000663832"/>
    </source>
</evidence>
<feature type="domain" description="CS" evidence="13">
    <location>
        <begin position="77"/>
        <end position="171"/>
    </location>
</feature>
<dbReference type="Gene3D" id="2.60.40.790">
    <property type="match status" value="1"/>
</dbReference>
<dbReference type="AlphaFoldDB" id="A0A815K5R4"/>
<dbReference type="EMBL" id="CAJNOI010001163">
    <property type="protein sequence ID" value="CAF1388902.1"/>
    <property type="molecule type" value="Genomic_DNA"/>
</dbReference>
<dbReference type="Proteomes" id="UP000663832">
    <property type="component" value="Unassembled WGS sequence"/>
</dbReference>
<evidence type="ECO:0000256" key="7">
    <source>
        <dbReference type="ARBA" id="ARBA00022990"/>
    </source>
</evidence>
<dbReference type="FunFam" id="2.60.40.790:FF:000040">
    <property type="entry name" value="Calcyclin binding protein"/>
    <property type="match status" value="1"/>
</dbReference>
<feature type="domain" description="SGS" evidence="12">
    <location>
        <begin position="155"/>
        <end position="253"/>
    </location>
</feature>
<dbReference type="InterPro" id="IPR037201">
    <property type="entry name" value="CacyBP_N"/>
</dbReference>
<dbReference type="EMBL" id="CAJNOM010001498">
    <property type="protein sequence ID" value="CAF1610300.1"/>
    <property type="molecule type" value="Genomic_DNA"/>
</dbReference>
<evidence type="ECO:0000313" key="14">
    <source>
        <dbReference type="EMBL" id="CAF1388902.1"/>
    </source>
</evidence>
<evidence type="ECO:0000256" key="2">
    <source>
        <dbReference type="ARBA" id="ARBA00004496"/>
    </source>
</evidence>
<evidence type="ECO:0000313" key="17">
    <source>
        <dbReference type="Proteomes" id="UP000663877"/>
    </source>
</evidence>
<reference evidence="14" key="1">
    <citation type="submission" date="2021-02" db="EMBL/GenBank/DDBJ databases">
        <authorList>
            <person name="Nowell W R."/>
        </authorList>
    </citation>
    <scope>NUCLEOTIDE SEQUENCE</scope>
</reference>